<protein>
    <submittedName>
        <fullName evidence="1">Uncharacterized protein</fullName>
    </submittedName>
</protein>
<feature type="non-terminal residue" evidence="1">
    <location>
        <position position="1"/>
    </location>
</feature>
<accession>A0A0K2T285</accession>
<feature type="non-terminal residue" evidence="1">
    <location>
        <position position="217"/>
    </location>
</feature>
<name>A0A0K2T285_LEPSM</name>
<proteinExistence type="predicted"/>
<reference evidence="1" key="1">
    <citation type="submission" date="2014-05" db="EMBL/GenBank/DDBJ databases">
        <authorList>
            <person name="Chronopoulou M."/>
        </authorList>
    </citation>
    <scope>NUCLEOTIDE SEQUENCE</scope>
    <source>
        <tissue evidence="1">Whole organism</tissue>
    </source>
</reference>
<sequence length="217" mass="24932">IIEDLNVGVNGKTFLGVIFKNVGFEKSIQKLIFQDFLEVRLNNVSVSKNIKNVEIEMSNKDTSQDIESKLIVENSNFRTGSLTTRDTPFYFTVTNEQVQKNRCMRQLGVFRITNNFFDNFAEDTIMMTRGSEFEFNRNKIELIQEKSIQIKNVKKVLFINNFLGVPQLNAIKIMALKQPNACPAEKEPIDEIDTITFNNNKMSRSSIDFILVNAEVN</sequence>
<evidence type="ECO:0000313" key="1">
    <source>
        <dbReference type="EMBL" id="CDW20138.1"/>
    </source>
</evidence>
<dbReference type="EMBL" id="HACA01002777">
    <property type="protein sequence ID" value="CDW20138.1"/>
    <property type="molecule type" value="Transcribed_RNA"/>
</dbReference>
<dbReference type="AlphaFoldDB" id="A0A0K2T285"/>
<organism evidence="1">
    <name type="scientific">Lepeophtheirus salmonis</name>
    <name type="common">Salmon louse</name>
    <name type="synonym">Caligus salmonis</name>
    <dbReference type="NCBI Taxonomy" id="72036"/>
    <lineage>
        <taxon>Eukaryota</taxon>
        <taxon>Metazoa</taxon>
        <taxon>Ecdysozoa</taxon>
        <taxon>Arthropoda</taxon>
        <taxon>Crustacea</taxon>
        <taxon>Multicrustacea</taxon>
        <taxon>Hexanauplia</taxon>
        <taxon>Copepoda</taxon>
        <taxon>Siphonostomatoida</taxon>
        <taxon>Caligidae</taxon>
        <taxon>Lepeophtheirus</taxon>
    </lineage>
</organism>